<dbReference type="EMBL" id="GGEC01001862">
    <property type="protein sequence ID" value="MBW82345.1"/>
    <property type="molecule type" value="Transcribed_RNA"/>
</dbReference>
<name>A0A2P2IMB6_RHIMU</name>
<reference evidence="1" key="1">
    <citation type="submission" date="2018-02" db="EMBL/GenBank/DDBJ databases">
        <title>Rhizophora mucronata_Transcriptome.</title>
        <authorList>
            <person name="Meera S.P."/>
            <person name="Sreeshan A."/>
            <person name="Augustine A."/>
        </authorList>
    </citation>
    <scope>NUCLEOTIDE SEQUENCE</scope>
    <source>
        <tissue evidence="1">Leaf</tissue>
    </source>
</reference>
<organism evidence="1">
    <name type="scientific">Rhizophora mucronata</name>
    <name type="common">Asiatic mangrove</name>
    <dbReference type="NCBI Taxonomy" id="61149"/>
    <lineage>
        <taxon>Eukaryota</taxon>
        <taxon>Viridiplantae</taxon>
        <taxon>Streptophyta</taxon>
        <taxon>Embryophyta</taxon>
        <taxon>Tracheophyta</taxon>
        <taxon>Spermatophyta</taxon>
        <taxon>Magnoliopsida</taxon>
        <taxon>eudicotyledons</taxon>
        <taxon>Gunneridae</taxon>
        <taxon>Pentapetalae</taxon>
        <taxon>rosids</taxon>
        <taxon>fabids</taxon>
        <taxon>Malpighiales</taxon>
        <taxon>Rhizophoraceae</taxon>
        <taxon>Rhizophora</taxon>
    </lineage>
</organism>
<dbReference type="AlphaFoldDB" id="A0A2P2IMB6"/>
<sequence>MWITLPITGSIEVKEIYPKLVYKFLRDR</sequence>
<evidence type="ECO:0000313" key="1">
    <source>
        <dbReference type="EMBL" id="MBW82345.1"/>
    </source>
</evidence>
<proteinExistence type="predicted"/>
<protein>
    <submittedName>
        <fullName evidence="1">Uncharacterized protein</fullName>
    </submittedName>
</protein>
<accession>A0A2P2IMB6</accession>